<dbReference type="SUPFAM" id="SSF69118">
    <property type="entry name" value="AhpD-like"/>
    <property type="match status" value="1"/>
</dbReference>
<dbReference type="AlphaFoldDB" id="A0A371B4B5"/>
<protein>
    <submittedName>
        <fullName evidence="1">Carboxymuconolactone decarboxylase family protein</fullName>
    </submittedName>
</protein>
<sequence length="177" mass="19541">MNEAQHTLLRAMRSGPRGAALKPQGPFAVWLHAPEYGQLAQALGGFCRYQSSVPARLSEFAILCTARLWRAQFEWYVHASIAEKEGVKPTTIADLRAGRAPKSAAKDERAVYDFVQEVYKAKRVSERTYQRVLAVLGEKGVVELVGILGYYASVAMTLNVFAMLPPEDAPLAFAEPQ</sequence>
<gene>
    <name evidence="1" type="ORF">DXH78_15055</name>
</gene>
<evidence type="ECO:0000313" key="2">
    <source>
        <dbReference type="Proteomes" id="UP000263993"/>
    </source>
</evidence>
<accession>A0A371B4B5</accession>
<reference evidence="2" key="1">
    <citation type="submission" date="2018-08" db="EMBL/GenBank/DDBJ databases">
        <authorList>
            <person name="Kim S.-J."/>
            <person name="Jung G.-Y."/>
        </authorList>
    </citation>
    <scope>NUCLEOTIDE SEQUENCE [LARGE SCALE GENOMIC DNA]</scope>
    <source>
        <strain evidence="2">GY_H</strain>
    </source>
</reference>
<dbReference type="PANTHER" id="PTHR34846:SF11">
    <property type="entry name" value="4-CARBOXYMUCONOLACTONE DECARBOXYLASE FAMILY PROTEIN (AFU_ORTHOLOGUE AFUA_6G11590)"/>
    <property type="match status" value="1"/>
</dbReference>
<dbReference type="EMBL" id="QRGO01000002">
    <property type="protein sequence ID" value="RDV02390.1"/>
    <property type="molecule type" value="Genomic_DNA"/>
</dbReference>
<dbReference type="Proteomes" id="UP000263993">
    <property type="component" value="Unassembled WGS sequence"/>
</dbReference>
<organism evidence="1 2">
    <name type="scientific">Undibacter mobilis</name>
    <dbReference type="NCBI Taxonomy" id="2292256"/>
    <lineage>
        <taxon>Bacteria</taxon>
        <taxon>Pseudomonadati</taxon>
        <taxon>Pseudomonadota</taxon>
        <taxon>Alphaproteobacteria</taxon>
        <taxon>Hyphomicrobiales</taxon>
        <taxon>Nitrobacteraceae</taxon>
        <taxon>Undibacter</taxon>
    </lineage>
</organism>
<proteinExistence type="predicted"/>
<comment type="caution">
    <text evidence="1">The sequence shown here is derived from an EMBL/GenBank/DDBJ whole genome shotgun (WGS) entry which is preliminary data.</text>
</comment>
<keyword evidence="2" id="KW-1185">Reference proteome</keyword>
<dbReference type="InterPro" id="IPR029032">
    <property type="entry name" value="AhpD-like"/>
</dbReference>
<dbReference type="PANTHER" id="PTHR34846">
    <property type="entry name" value="4-CARBOXYMUCONOLACTONE DECARBOXYLASE FAMILY PROTEIN (AFU_ORTHOLOGUE AFUA_6G11590)"/>
    <property type="match status" value="1"/>
</dbReference>
<evidence type="ECO:0000313" key="1">
    <source>
        <dbReference type="EMBL" id="RDV02390.1"/>
    </source>
</evidence>
<name>A0A371B4B5_9BRAD</name>
<dbReference type="OrthoDB" id="9129225at2"/>
<dbReference type="Gene3D" id="1.20.1290.10">
    <property type="entry name" value="AhpD-like"/>
    <property type="match status" value="1"/>
</dbReference>